<dbReference type="SUPFAM" id="SSF47384">
    <property type="entry name" value="Homodimeric domain of signal transducing histidine kinase"/>
    <property type="match status" value="1"/>
</dbReference>
<comment type="subcellular location">
    <subcellularLocation>
        <location evidence="2">Membrane</location>
    </subcellularLocation>
</comment>
<evidence type="ECO:0000256" key="6">
    <source>
        <dbReference type="ARBA" id="ARBA00022741"/>
    </source>
</evidence>
<dbReference type="GO" id="GO:0000156">
    <property type="term" value="F:phosphorelay response regulator activity"/>
    <property type="evidence" value="ECO:0007669"/>
    <property type="project" value="TreeGrafter"/>
</dbReference>
<keyword evidence="5" id="KW-0808">Transferase</keyword>
<name>A0A7X2ZAH2_9BACL</name>
<evidence type="ECO:0000256" key="2">
    <source>
        <dbReference type="ARBA" id="ARBA00004370"/>
    </source>
</evidence>
<dbReference type="PANTHER" id="PTHR42878">
    <property type="entry name" value="TWO-COMPONENT HISTIDINE KINASE"/>
    <property type="match status" value="1"/>
</dbReference>
<dbReference type="Gene3D" id="1.10.287.130">
    <property type="match status" value="1"/>
</dbReference>
<evidence type="ECO:0000256" key="4">
    <source>
        <dbReference type="ARBA" id="ARBA00022553"/>
    </source>
</evidence>
<evidence type="ECO:0000256" key="3">
    <source>
        <dbReference type="ARBA" id="ARBA00012438"/>
    </source>
</evidence>
<organism evidence="11 12">
    <name type="scientific">Paenibacillus validus</name>
    <dbReference type="NCBI Taxonomy" id="44253"/>
    <lineage>
        <taxon>Bacteria</taxon>
        <taxon>Bacillati</taxon>
        <taxon>Bacillota</taxon>
        <taxon>Bacilli</taxon>
        <taxon>Bacillales</taxon>
        <taxon>Paenibacillaceae</taxon>
        <taxon>Paenibacillus</taxon>
    </lineage>
</organism>
<dbReference type="EMBL" id="WNZX01000008">
    <property type="protein sequence ID" value="MUG71252.1"/>
    <property type="molecule type" value="Genomic_DNA"/>
</dbReference>
<dbReference type="GO" id="GO:0030295">
    <property type="term" value="F:protein kinase activator activity"/>
    <property type="evidence" value="ECO:0007669"/>
    <property type="project" value="TreeGrafter"/>
</dbReference>
<dbReference type="SUPFAM" id="SSF55874">
    <property type="entry name" value="ATPase domain of HSP90 chaperone/DNA topoisomerase II/histidine kinase"/>
    <property type="match status" value="1"/>
</dbReference>
<gene>
    <name evidence="11" type="ORF">GNP93_11235</name>
</gene>
<dbReference type="PANTHER" id="PTHR42878:SF7">
    <property type="entry name" value="SENSOR HISTIDINE KINASE GLRK"/>
    <property type="match status" value="1"/>
</dbReference>
<dbReference type="SMART" id="SM00388">
    <property type="entry name" value="HisKA"/>
    <property type="match status" value="1"/>
</dbReference>
<evidence type="ECO:0000313" key="12">
    <source>
        <dbReference type="Proteomes" id="UP000450917"/>
    </source>
</evidence>
<evidence type="ECO:0000256" key="9">
    <source>
        <dbReference type="ARBA" id="ARBA00023012"/>
    </source>
</evidence>
<dbReference type="InterPro" id="IPR004358">
    <property type="entry name" value="Sig_transdc_His_kin-like_C"/>
</dbReference>
<sequence length="435" mass="49384">MAMASISLTDQIDVSNGAHILYFYESYEGYLSNAVAFVRTGLRQGQEIVLIDSLDNQRLIYERLTDVIEEKEFEHIHFFDHREFYGKYGAFHVKLILESLEELFQPFVNRLLTVRSWGHVYWQDQADILEQLRKYECHCDTSLSEWGILGVCVYDGRHVPANVQNEMLKSHEYVMTDTSLAKSTFYNQKGKTVLFPSLAVHTQMQSEVDLYKQKLEFAHVVSHEVRNPLTVIKAYATLLQNREEDRSAQAKLQAIIDYVDVIDNEITHIINTEQMLSSESLWVKSKIAVAPIVCEVLPMMVTKARTQAIALHSECSLGGETILGNAIGLKLIISNLLSNAIKYSHEGGTVWFKAGVQGKRVVLVIRDQGIGMSEEQTRKLFRKYEKMNHEKSGQGIGLFMAKQLIDHFAGEIEIASVLYQGTEVTVRLPLSEAAS</sequence>
<keyword evidence="6" id="KW-0547">Nucleotide-binding</keyword>
<comment type="catalytic activity">
    <reaction evidence="1">
        <text>ATP + protein L-histidine = ADP + protein N-phospho-L-histidine.</text>
        <dbReference type="EC" id="2.7.13.3"/>
    </reaction>
</comment>
<dbReference type="SMART" id="SM00387">
    <property type="entry name" value="HATPase_c"/>
    <property type="match status" value="1"/>
</dbReference>
<dbReference type="InterPro" id="IPR003594">
    <property type="entry name" value="HATPase_dom"/>
</dbReference>
<accession>A0A7X2ZAH2</accession>
<dbReference type="EC" id="2.7.13.3" evidence="3"/>
<keyword evidence="8" id="KW-0067">ATP-binding</keyword>
<dbReference type="InterPro" id="IPR036890">
    <property type="entry name" value="HATPase_C_sf"/>
</dbReference>
<dbReference type="Pfam" id="PF14417">
    <property type="entry name" value="MEDS"/>
    <property type="match status" value="1"/>
</dbReference>
<evidence type="ECO:0000313" key="11">
    <source>
        <dbReference type="EMBL" id="MUG71252.1"/>
    </source>
</evidence>
<keyword evidence="4" id="KW-0597">Phosphoprotein</keyword>
<dbReference type="InterPro" id="IPR003661">
    <property type="entry name" value="HisK_dim/P_dom"/>
</dbReference>
<dbReference type="InterPro" id="IPR005467">
    <property type="entry name" value="His_kinase_dom"/>
</dbReference>
<feature type="domain" description="Histidine kinase" evidence="10">
    <location>
        <begin position="220"/>
        <end position="432"/>
    </location>
</feature>
<dbReference type="GO" id="GO:0007234">
    <property type="term" value="P:osmosensory signaling via phosphorelay pathway"/>
    <property type="evidence" value="ECO:0007669"/>
    <property type="project" value="TreeGrafter"/>
</dbReference>
<protein>
    <recommendedName>
        <fullName evidence="3">histidine kinase</fullName>
        <ecNumber evidence="3">2.7.13.3</ecNumber>
    </recommendedName>
</protein>
<dbReference type="Gene3D" id="3.30.565.10">
    <property type="entry name" value="Histidine kinase-like ATPase, C-terminal domain"/>
    <property type="match status" value="1"/>
</dbReference>
<dbReference type="RefSeq" id="WP_155614671.1">
    <property type="nucleotide sequence ID" value="NZ_JBDLZV010000001.1"/>
</dbReference>
<evidence type="ECO:0000256" key="5">
    <source>
        <dbReference type="ARBA" id="ARBA00022679"/>
    </source>
</evidence>
<dbReference type="InterPro" id="IPR036097">
    <property type="entry name" value="HisK_dim/P_sf"/>
</dbReference>
<keyword evidence="12" id="KW-1185">Reference proteome</keyword>
<dbReference type="Pfam" id="PF02518">
    <property type="entry name" value="HATPase_c"/>
    <property type="match status" value="1"/>
</dbReference>
<dbReference type="GO" id="GO:0005524">
    <property type="term" value="F:ATP binding"/>
    <property type="evidence" value="ECO:0007669"/>
    <property type="project" value="UniProtKB-KW"/>
</dbReference>
<dbReference type="GO" id="GO:0000155">
    <property type="term" value="F:phosphorelay sensor kinase activity"/>
    <property type="evidence" value="ECO:0007669"/>
    <property type="project" value="InterPro"/>
</dbReference>
<dbReference type="Proteomes" id="UP000450917">
    <property type="component" value="Unassembled WGS sequence"/>
</dbReference>
<dbReference type="PROSITE" id="PS50109">
    <property type="entry name" value="HIS_KIN"/>
    <property type="match status" value="1"/>
</dbReference>
<dbReference type="InterPro" id="IPR025847">
    <property type="entry name" value="MEDS_domain"/>
</dbReference>
<proteinExistence type="predicted"/>
<evidence type="ECO:0000256" key="7">
    <source>
        <dbReference type="ARBA" id="ARBA00022777"/>
    </source>
</evidence>
<evidence type="ECO:0000259" key="10">
    <source>
        <dbReference type="PROSITE" id="PS50109"/>
    </source>
</evidence>
<dbReference type="InterPro" id="IPR050351">
    <property type="entry name" value="BphY/WalK/GraS-like"/>
</dbReference>
<dbReference type="Pfam" id="PF00512">
    <property type="entry name" value="HisKA"/>
    <property type="match status" value="1"/>
</dbReference>
<evidence type="ECO:0000256" key="1">
    <source>
        <dbReference type="ARBA" id="ARBA00000085"/>
    </source>
</evidence>
<keyword evidence="7" id="KW-0418">Kinase</keyword>
<keyword evidence="9" id="KW-0902">Two-component regulatory system</keyword>
<dbReference type="CDD" id="cd00082">
    <property type="entry name" value="HisKA"/>
    <property type="match status" value="1"/>
</dbReference>
<dbReference type="AlphaFoldDB" id="A0A7X2ZAH2"/>
<dbReference type="PRINTS" id="PR00344">
    <property type="entry name" value="BCTRLSENSOR"/>
</dbReference>
<comment type="caution">
    <text evidence="11">The sequence shown here is derived from an EMBL/GenBank/DDBJ whole genome shotgun (WGS) entry which is preliminary data.</text>
</comment>
<evidence type="ECO:0000256" key="8">
    <source>
        <dbReference type="ARBA" id="ARBA00022840"/>
    </source>
</evidence>
<reference evidence="11 12" key="1">
    <citation type="submission" date="2019-11" db="EMBL/GenBank/DDBJ databases">
        <title>Draft genome sequences of five Paenibacillus species of dairy origin.</title>
        <authorList>
            <person name="Olajide A.M."/>
            <person name="Chen S."/>
            <person name="Lapointe G."/>
        </authorList>
    </citation>
    <scope>NUCLEOTIDE SEQUENCE [LARGE SCALE GENOMIC DNA]</scope>
    <source>
        <strain evidence="11 12">2CS3</strain>
    </source>
</reference>